<reference evidence="3 4" key="1">
    <citation type="journal article" date="2014" name="Front. Microbiol.">
        <title>Population and genomic analysis of the genus Halorubrum.</title>
        <authorList>
            <person name="Fullmer M.S."/>
            <person name="Soucy S.M."/>
            <person name="Swithers K.S."/>
            <person name="Makkay A.M."/>
            <person name="Wheeler R."/>
            <person name="Ventosa A."/>
            <person name="Gogarten J.P."/>
            <person name="Papke R.T."/>
        </authorList>
    </citation>
    <scope>NUCLEOTIDE SEQUENCE [LARGE SCALE GENOMIC DNA]</scope>
    <source>
        <strain evidence="3 4">LD3</strain>
    </source>
</reference>
<dbReference type="InterPro" id="IPR007527">
    <property type="entry name" value="Znf_SWIM"/>
</dbReference>
<keyword evidence="1" id="KW-0863">Zinc-finger</keyword>
<evidence type="ECO:0000313" key="3">
    <source>
        <dbReference type="EMBL" id="OYR59838.1"/>
    </source>
</evidence>
<feature type="domain" description="SWIM-type" evidence="2">
    <location>
        <begin position="49"/>
        <end position="87"/>
    </location>
</feature>
<gene>
    <name evidence="3" type="ORF">DJ83_11130</name>
</gene>
<keyword evidence="1" id="KW-0479">Metal-binding</keyword>
<keyword evidence="1" id="KW-0862">Zinc</keyword>
<accession>A0A256ITG2</accession>
<dbReference type="RefSeq" id="WP_094580154.1">
    <property type="nucleotide sequence ID" value="NZ_NHOW01000129.1"/>
</dbReference>
<sequence length="132" mass="14518">MIDRLNFGQLREAHPDRYQKVDLLEASVVDVDDAPERFVVRREPGADSHVVELVEALGHPWGSCSCDGYAYHDGPCSHLSAVWRAELEGMLEIPTARPTAVAVDIHDEQQELADAVDAGRVTNEVATDGGRR</sequence>
<proteinExistence type="predicted"/>
<evidence type="ECO:0000313" key="4">
    <source>
        <dbReference type="Proteomes" id="UP000216409"/>
    </source>
</evidence>
<organism evidence="3 4">
    <name type="scientific">Halorubrum ezzemoulense</name>
    <name type="common">Halorubrum chaoviator</name>
    <dbReference type="NCBI Taxonomy" id="337243"/>
    <lineage>
        <taxon>Archaea</taxon>
        <taxon>Methanobacteriati</taxon>
        <taxon>Methanobacteriota</taxon>
        <taxon>Stenosarchaea group</taxon>
        <taxon>Halobacteria</taxon>
        <taxon>Halobacteriales</taxon>
        <taxon>Haloferacaceae</taxon>
        <taxon>Halorubrum</taxon>
    </lineage>
</organism>
<evidence type="ECO:0000256" key="1">
    <source>
        <dbReference type="PROSITE-ProRule" id="PRU00325"/>
    </source>
</evidence>
<name>A0A256ITG2_HALEZ</name>
<dbReference type="EMBL" id="NHOW01000129">
    <property type="protein sequence ID" value="OYR59838.1"/>
    <property type="molecule type" value="Genomic_DNA"/>
</dbReference>
<protein>
    <recommendedName>
        <fullName evidence="2">SWIM-type domain-containing protein</fullName>
    </recommendedName>
</protein>
<dbReference type="AlphaFoldDB" id="A0A256ITG2"/>
<dbReference type="Proteomes" id="UP000216409">
    <property type="component" value="Unassembled WGS sequence"/>
</dbReference>
<comment type="caution">
    <text evidence="3">The sequence shown here is derived from an EMBL/GenBank/DDBJ whole genome shotgun (WGS) entry which is preliminary data.</text>
</comment>
<dbReference type="PROSITE" id="PS50966">
    <property type="entry name" value="ZF_SWIM"/>
    <property type="match status" value="1"/>
</dbReference>
<dbReference type="GO" id="GO:0008270">
    <property type="term" value="F:zinc ion binding"/>
    <property type="evidence" value="ECO:0007669"/>
    <property type="project" value="UniProtKB-KW"/>
</dbReference>
<evidence type="ECO:0000259" key="2">
    <source>
        <dbReference type="PROSITE" id="PS50966"/>
    </source>
</evidence>